<dbReference type="Pfam" id="PF00172">
    <property type="entry name" value="Zn_clus"/>
    <property type="match status" value="1"/>
</dbReference>
<dbReference type="InterPro" id="IPR052360">
    <property type="entry name" value="Transcr_Regulatory_Proteins"/>
</dbReference>
<feature type="domain" description="Zn(2)-C6 fungal-type" evidence="8">
    <location>
        <begin position="33"/>
        <end position="63"/>
    </location>
</feature>
<evidence type="ECO:0000256" key="3">
    <source>
        <dbReference type="ARBA" id="ARBA00023015"/>
    </source>
</evidence>
<evidence type="ECO:0000313" key="9">
    <source>
        <dbReference type="EMBL" id="KAJ9616377.1"/>
    </source>
</evidence>
<organism evidence="9 10">
    <name type="scientific">Cladophialophora chaetospira</name>
    <dbReference type="NCBI Taxonomy" id="386627"/>
    <lineage>
        <taxon>Eukaryota</taxon>
        <taxon>Fungi</taxon>
        <taxon>Dikarya</taxon>
        <taxon>Ascomycota</taxon>
        <taxon>Pezizomycotina</taxon>
        <taxon>Eurotiomycetes</taxon>
        <taxon>Chaetothyriomycetidae</taxon>
        <taxon>Chaetothyriales</taxon>
        <taxon>Herpotrichiellaceae</taxon>
        <taxon>Cladophialophora</taxon>
    </lineage>
</organism>
<dbReference type="GO" id="GO:0003677">
    <property type="term" value="F:DNA binding"/>
    <property type="evidence" value="ECO:0007669"/>
    <property type="project" value="UniProtKB-KW"/>
</dbReference>
<keyword evidence="10" id="KW-1185">Reference proteome</keyword>
<gene>
    <name evidence="9" type="ORF">H2200_000095</name>
</gene>
<dbReference type="PANTHER" id="PTHR36206">
    <property type="entry name" value="ASPERCRYPTIN BIOSYNTHESIS CLUSTER-SPECIFIC TRANSCRIPTION REGULATOR ATNN-RELATED"/>
    <property type="match status" value="1"/>
</dbReference>
<feature type="region of interest" description="Disordered" evidence="7">
    <location>
        <begin position="55"/>
        <end position="78"/>
    </location>
</feature>
<evidence type="ECO:0000256" key="2">
    <source>
        <dbReference type="ARBA" id="ARBA00022833"/>
    </source>
</evidence>
<dbReference type="SUPFAM" id="SSF57701">
    <property type="entry name" value="Zn2/Cys6 DNA-binding domain"/>
    <property type="match status" value="1"/>
</dbReference>
<dbReference type="PROSITE" id="PS00463">
    <property type="entry name" value="ZN2_CY6_FUNGAL_1"/>
    <property type="match status" value="1"/>
</dbReference>
<evidence type="ECO:0000256" key="6">
    <source>
        <dbReference type="ARBA" id="ARBA00023242"/>
    </source>
</evidence>
<dbReference type="GO" id="GO:0008270">
    <property type="term" value="F:zinc ion binding"/>
    <property type="evidence" value="ECO:0007669"/>
    <property type="project" value="InterPro"/>
</dbReference>
<proteinExistence type="predicted"/>
<dbReference type="PANTHER" id="PTHR36206:SF12">
    <property type="entry name" value="ASPERCRYPTIN BIOSYNTHESIS CLUSTER-SPECIFIC TRANSCRIPTION REGULATOR ATNN-RELATED"/>
    <property type="match status" value="1"/>
</dbReference>
<dbReference type="SMART" id="SM00066">
    <property type="entry name" value="GAL4"/>
    <property type="match status" value="1"/>
</dbReference>
<name>A0AA39CQ00_9EURO</name>
<dbReference type="Gene3D" id="4.10.240.10">
    <property type="entry name" value="Zn(2)-C6 fungal-type DNA-binding domain"/>
    <property type="match status" value="1"/>
</dbReference>
<dbReference type="AlphaFoldDB" id="A0AA39CQ00"/>
<keyword evidence="5" id="KW-0804">Transcription</keyword>
<reference evidence="9" key="1">
    <citation type="submission" date="2022-10" db="EMBL/GenBank/DDBJ databases">
        <title>Culturing micro-colonial fungi from biological soil crusts in the Mojave desert and describing Neophaeococcomyces mojavensis, and introducing the new genera and species Taxawa tesnikishii.</title>
        <authorList>
            <person name="Kurbessoian T."/>
            <person name="Stajich J.E."/>
        </authorList>
    </citation>
    <scope>NUCLEOTIDE SEQUENCE</scope>
    <source>
        <strain evidence="9">TK_41</strain>
    </source>
</reference>
<evidence type="ECO:0000256" key="4">
    <source>
        <dbReference type="ARBA" id="ARBA00023125"/>
    </source>
</evidence>
<sequence length="586" mass="65413">MAASTLSSMTSSFSSAPSKPVIKRRYAPKSQGGCLTCRSRHVRCDRARPRCSPCKKSSRQCGYPASSSSGPNSETTTSEEAAAAAVKVVFYEPGNLGVKRLAHTPGQTPREARALRYFREVVAERLAGFFDATFWTVGVVRVAQSVPSLRHALVAVASHWENVVVPGMARRRTADWECDDFALQQYTLAITELRESMQGKACKPTTVELLMSNLLFICLEMFQNHYESALRQLSSGLYLFSEWEAKRRHRKNPVGGEENSYGMNQTEGNTDDNDGELETYLSHIFKRLLTQSLLFPVQRLDKRLLVPSLTPILPDVPSKFSSQDQARDSLHDCLSSILHNVRSQNLADKVRCEGGHIALDRWSTSFADFCDRDDSKLTELERRNLIILEMQRLGMFMDALGEASFKSEMDFDAWMPQLSHIVKLGRYIVETKRLTVPNGKVLHYPKLDTGLIAPLYLVASRCRDPKLRREAVKVLRKGPRQEGVWSSRIMASVAERIIEIEEEGLREVRECSDVGVERRVKLEDAAILTAEKKVAAVFVRGGGKKEGGAQVLYETIPYSGVGVQLMKGQQGLSESGLAGQFPVSQD</sequence>
<feature type="region of interest" description="Disordered" evidence="7">
    <location>
        <begin position="1"/>
        <end position="22"/>
    </location>
</feature>
<dbReference type="Proteomes" id="UP001172673">
    <property type="component" value="Unassembled WGS sequence"/>
</dbReference>
<accession>A0AA39CQ00</accession>
<evidence type="ECO:0000259" key="8">
    <source>
        <dbReference type="PROSITE" id="PS50048"/>
    </source>
</evidence>
<keyword evidence="2" id="KW-0862">Zinc</keyword>
<feature type="compositionally biased region" description="Low complexity" evidence="7">
    <location>
        <begin position="1"/>
        <end position="18"/>
    </location>
</feature>
<dbReference type="GO" id="GO:0000981">
    <property type="term" value="F:DNA-binding transcription factor activity, RNA polymerase II-specific"/>
    <property type="evidence" value="ECO:0007669"/>
    <property type="project" value="InterPro"/>
</dbReference>
<comment type="caution">
    <text evidence="9">The sequence shown here is derived from an EMBL/GenBank/DDBJ whole genome shotgun (WGS) entry which is preliminary data.</text>
</comment>
<evidence type="ECO:0000313" key="10">
    <source>
        <dbReference type="Proteomes" id="UP001172673"/>
    </source>
</evidence>
<keyword evidence="6" id="KW-0539">Nucleus</keyword>
<keyword evidence="1" id="KW-0479">Metal-binding</keyword>
<dbReference type="InterPro" id="IPR036864">
    <property type="entry name" value="Zn2-C6_fun-type_DNA-bd_sf"/>
</dbReference>
<protein>
    <recommendedName>
        <fullName evidence="8">Zn(2)-C6 fungal-type domain-containing protein</fullName>
    </recommendedName>
</protein>
<dbReference type="CDD" id="cd00067">
    <property type="entry name" value="GAL4"/>
    <property type="match status" value="1"/>
</dbReference>
<evidence type="ECO:0000256" key="5">
    <source>
        <dbReference type="ARBA" id="ARBA00023163"/>
    </source>
</evidence>
<dbReference type="EMBL" id="JAPDRK010000001">
    <property type="protein sequence ID" value="KAJ9616377.1"/>
    <property type="molecule type" value="Genomic_DNA"/>
</dbReference>
<dbReference type="PROSITE" id="PS50048">
    <property type="entry name" value="ZN2_CY6_FUNGAL_2"/>
    <property type="match status" value="1"/>
</dbReference>
<keyword evidence="4" id="KW-0238">DNA-binding</keyword>
<feature type="region of interest" description="Disordered" evidence="7">
    <location>
        <begin position="251"/>
        <end position="271"/>
    </location>
</feature>
<keyword evidence="3" id="KW-0805">Transcription regulation</keyword>
<dbReference type="InterPro" id="IPR001138">
    <property type="entry name" value="Zn2Cys6_DnaBD"/>
</dbReference>
<evidence type="ECO:0000256" key="1">
    <source>
        <dbReference type="ARBA" id="ARBA00022723"/>
    </source>
</evidence>
<evidence type="ECO:0000256" key="7">
    <source>
        <dbReference type="SAM" id="MobiDB-lite"/>
    </source>
</evidence>